<dbReference type="AlphaFoldDB" id="A0A2P2MR76"/>
<protein>
    <submittedName>
        <fullName evidence="1">Uncharacterized protein</fullName>
    </submittedName>
</protein>
<dbReference type="EMBL" id="GGEC01052234">
    <property type="protein sequence ID" value="MBX32718.1"/>
    <property type="molecule type" value="Transcribed_RNA"/>
</dbReference>
<evidence type="ECO:0000313" key="1">
    <source>
        <dbReference type="EMBL" id="MBX32718.1"/>
    </source>
</evidence>
<accession>A0A2P2MR76</accession>
<sequence>MVQEHKVHTQASPLSISTECMTCE</sequence>
<name>A0A2P2MR76_RHIMU</name>
<proteinExistence type="predicted"/>
<reference evidence="1" key="1">
    <citation type="submission" date="2018-02" db="EMBL/GenBank/DDBJ databases">
        <title>Rhizophora mucronata_Transcriptome.</title>
        <authorList>
            <person name="Meera S.P."/>
            <person name="Sreeshan A."/>
            <person name="Augustine A."/>
        </authorList>
    </citation>
    <scope>NUCLEOTIDE SEQUENCE</scope>
    <source>
        <tissue evidence="1">Leaf</tissue>
    </source>
</reference>
<organism evidence="1">
    <name type="scientific">Rhizophora mucronata</name>
    <name type="common">Asiatic mangrove</name>
    <dbReference type="NCBI Taxonomy" id="61149"/>
    <lineage>
        <taxon>Eukaryota</taxon>
        <taxon>Viridiplantae</taxon>
        <taxon>Streptophyta</taxon>
        <taxon>Embryophyta</taxon>
        <taxon>Tracheophyta</taxon>
        <taxon>Spermatophyta</taxon>
        <taxon>Magnoliopsida</taxon>
        <taxon>eudicotyledons</taxon>
        <taxon>Gunneridae</taxon>
        <taxon>Pentapetalae</taxon>
        <taxon>rosids</taxon>
        <taxon>fabids</taxon>
        <taxon>Malpighiales</taxon>
        <taxon>Rhizophoraceae</taxon>
        <taxon>Rhizophora</taxon>
    </lineage>
</organism>